<dbReference type="EMBL" id="FNHP01000002">
    <property type="protein sequence ID" value="SDM07657.1"/>
    <property type="molecule type" value="Genomic_DNA"/>
</dbReference>
<dbReference type="RefSeq" id="WP_091566776.1">
    <property type="nucleotide sequence ID" value="NZ_FNHP01000002.1"/>
</dbReference>
<gene>
    <name evidence="1" type="ORF">SAMN05428957_102154</name>
</gene>
<dbReference type="NCBIfam" id="TIGR03371">
    <property type="entry name" value="cellulose_yhjQ"/>
    <property type="match status" value="1"/>
</dbReference>
<name>A0A1G9QB16_9BURK</name>
<dbReference type="InterPro" id="IPR050678">
    <property type="entry name" value="DNA_Partitioning_ATPase"/>
</dbReference>
<dbReference type="SUPFAM" id="SSF52540">
    <property type="entry name" value="P-loop containing nucleoside triphosphate hydrolases"/>
    <property type="match status" value="1"/>
</dbReference>
<evidence type="ECO:0000313" key="2">
    <source>
        <dbReference type="Proteomes" id="UP000198552"/>
    </source>
</evidence>
<reference evidence="2" key="1">
    <citation type="submission" date="2016-10" db="EMBL/GenBank/DDBJ databases">
        <authorList>
            <person name="Varghese N."/>
            <person name="Submissions S."/>
        </authorList>
    </citation>
    <scope>NUCLEOTIDE SEQUENCE [LARGE SCALE GENOMIC DNA]</scope>
    <source>
        <strain evidence="2">EPL6</strain>
    </source>
</reference>
<dbReference type="OrthoDB" id="5288747at2"/>
<organism evidence="1 2">
    <name type="scientific">Oryzisolibacter propanilivorax</name>
    <dbReference type="NCBI Taxonomy" id="1527607"/>
    <lineage>
        <taxon>Bacteria</taxon>
        <taxon>Pseudomonadati</taxon>
        <taxon>Pseudomonadota</taxon>
        <taxon>Betaproteobacteria</taxon>
        <taxon>Burkholderiales</taxon>
        <taxon>Comamonadaceae</taxon>
        <taxon>Oryzisolibacter</taxon>
    </lineage>
</organism>
<dbReference type="Pfam" id="PF06564">
    <property type="entry name" value="CBP_BcsQ"/>
    <property type="match status" value="1"/>
</dbReference>
<keyword evidence="2" id="KW-1185">Reference proteome</keyword>
<protein>
    <submittedName>
        <fullName evidence="1">Cellulose synthase operon protein YhjQ</fullName>
    </submittedName>
</protein>
<dbReference type="Proteomes" id="UP000198552">
    <property type="component" value="Unassembled WGS sequence"/>
</dbReference>
<dbReference type="InterPro" id="IPR017746">
    <property type="entry name" value="Cellulose_synthase_operon_BcsQ"/>
</dbReference>
<dbReference type="PANTHER" id="PTHR13696">
    <property type="entry name" value="P-LOOP CONTAINING NUCLEOSIDE TRIPHOSPHATE HYDROLASE"/>
    <property type="match status" value="1"/>
</dbReference>
<sequence>MRVLTIASAKGGVGKTTVTESLAVALAQHTGRMVLAVDLDPQNALALHLGLDPQELRGLSRASLGGNHWRDVCFECRPGLYVLPFGVVTEEDRTALEAQITEQPHWLAERLAALDLPEDALVLLDTPPGPTAYGQQALQVAHWVLVVMLADAGSYATLPLMQRLVQTYCTPRADFAEALYLVNQFNSARQLSQDILRVLREGVGDSLIGVVHNDEAVAEALALGTSVLDHAPQSLARNDIMNCAAAIAQRMQAAPQPRWQE</sequence>
<dbReference type="Gene3D" id="3.40.50.300">
    <property type="entry name" value="P-loop containing nucleotide triphosphate hydrolases"/>
    <property type="match status" value="1"/>
</dbReference>
<dbReference type="STRING" id="1527607.SAMN05428957_102154"/>
<dbReference type="InterPro" id="IPR027417">
    <property type="entry name" value="P-loop_NTPase"/>
</dbReference>
<dbReference type="AlphaFoldDB" id="A0A1G9QB16"/>
<evidence type="ECO:0000313" key="1">
    <source>
        <dbReference type="EMBL" id="SDM07657.1"/>
    </source>
</evidence>
<proteinExistence type="predicted"/>
<accession>A0A1G9QB16</accession>
<dbReference type="PANTHER" id="PTHR13696:SF52">
    <property type="entry name" value="PARA FAMILY PROTEIN CT_582"/>
    <property type="match status" value="1"/>
</dbReference>